<dbReference type="KEGG" id="lsf:I8J32_015850"/>
<dbReference type="PANTHER" id="PTHR11705:SF145">
    <property type="entry name" value="PEPTIDASE M14 CARBOXYPEPTIDASE A DOMAIN-CONTAINING PROTEIN"/>
    <property type="match status" value="1"/>
</dbReference>
<keyword evidence="7" id="KW-1185">Reference proteome</keyword>
<comment type="similarity">
    <text evidence="2 3">Belongs to the peptidase M14 family.</text>
</comment>
<gene>
    <name evidence="6" type="ORF">I8J32_015850</name>
</gene>
<evidence type="ECO:0000256" key="1">
    <source>
        <dbReference type="ARBA" id="ARBA00001947"/>
    </source>
</evidence>
<evidence type="ECO:0000313" key="7">
    <source>
        <dbReference type="Proteomes" id="UP000639274"/>
    </source>
</evidence>
<name>A0A974XYI6_9GAMM</name>
<dbReference type="Proteomes" id="UP000639274">
    <property type="component" value="Chromosome"/>
</dbReference>
<dbReference type="PROSITE" id="PS52035">
    <property type="entry name" value="PEPTIDASE_M14"/>
    <property type="match status" value="1"/>
</dbReference>
<feature type="active site" description="Proton donor/acceptor" evidence="3">
    <location>
        <position position="305"/>
    </location>
</feature>
<protein>
    <submittedName>
        <fullName evidence="6">Peptidase M14</fullName>
    </submittedName>
</protein>
<evidence type="ECO:0000313" key="6">
    <source>
        <dbReference type="EMBL" id="QSX78146.1"/>
    </source>
</evidence>
<dbReference type="Pfam" id="PF00246">
    <property type="entry name" value="Peptidase_M14"/>
    <property type="match status" value="1"/>
</dbReference>
<dbReference type="CDD" id="cd06241">
    <property type="entry name" value="M14-like"/>
    <property type="match status" value="1"/>
</dbReference>
<keyword evidence="4" id="KW-0732">Signal</keyword>
<dbReference type="Gene3D" id="3.40.630.10">
    <property type="entry name" value="Zn peptidases"/>
    <property type="match status" value="1"/>
</dbReference>
<feature type="chain" id="PRO_5037790289" evidence="4">
    <location>
        <begin position="27"/>
        <end position="598"/>
    </location>
</feature>
<dbReference type="GO" id="GO:0008270">
    <property type="term" value="F:zinc ion binding"/>
    <property type="evidence" value="ECO:0007669"/>
    <property type="project" value="InterPro"/>
</dbReference>
<accession>A0A974XYI6</accession>
<dbReference type="GO" id="GO:0005615">
    <property type="term" value="C:extracellular space"/>
    <property type="evidence" value="ECO:0007669"/>
    <property type="project" value="TreeGrafter"/>
</dbReference>
<dbReference type="GO" id="GO:0006508">
    <property type="term" value="P:proteolysis"/>
    <property type="evidence" value="ECO:0007669"/>
    <property type="project" value="InterPro"/>
</dbReference>
<evidence type="ECO:0000256" key="4">
    <source>
        <dbReference type="SAM" id="SignalP"/>
    </source>
</evidence>
<dbReference type="AlphaFoldDB" id="A0A974XYI6"/>
<proteinExistence type="inferred from homology"/>
<comment type="cofactor">
    <cofactor evidence="1">
        <name>Zn(2+)</name>
        <dbReference type="ChEBI" id="CHEBI:29105"/>
    </cofactor>
</comment>
<dbReference type="GO" id="GO:0004181">
    <property type="term" value="F:metallocarboxypeptidase activity"/>
    <property type="evidence" value="ECO:0007669"/>
    <property type="project" value="InterPro"/>
</dbReference>
<evidence type="ECO:0000256" key="2">
    <source>
        <dbReference type="ARBA" id="ARBA00005988"/>
    </source>
</evidence>
<sequence length="598" mass="66112">MPLRPSFVAPLAVLLATVLPALPAGAYTQSAPAADDLSTLAQRTGYQQTGRYDEVIALCEAFQQRHPKAVRCFDFGTTPQGRAMKAMAVSTAGALDPQAARGAGLPVMLVQGGIHAGEIDGKDAGFALIRELLDGRKSNPLDHAVLLFVPVFNVDGHERFAAWSRPNQRGPREMGWRTTAQNYNLNRDYVKADTPEMQAMLRLVGQWDPLAMMDLHVTDGAKFEHDVSIMVEPLDGGDAGLRKVGLAWREGVLERLRKLGSLPLPFYPSFVENDNPASGFEHGVAQPRFSQSYFAMRNRLGMLVETHSWKDYPTRVRITRNTVLAALELVAGNGPAWRREVQAADARAAALGGQPVALSWKATPKARTIAFRGYAYTRTPSDVSGALMTRYDESRPQVWNIPLRDEIVDNLVVTAPRAGYVVPAAHAPWVGAKLQQHGIGFRRVDFATPVVAAQEFRADKVEFAARSFEGRQTATVTGAWSALPLDIEAGALFVPIDQPLARLVMTLLEPQAEDSLVAWGSFNTAFERKEYMEDYVAEEVARELLKDPAVRARFEQRLRDDAAFAKDPALRLEFFARLHPSWDRAYNRYPVLRVDEAP</sequence>
<dbReference type="EMBL" id="CP071518">
    <property type="protein sequence ID" value="QSX78146.1"/>
    <property type="molecule type" value="Genomic_DNA"/>
</dbReference>
<feature type="signal peptide" evidence="4">
    <location>
        <begin position="1"/>
        <end position="26"/>
    </location>
</feature>
<feature type="domain" description="Peptidase M14" evidence="5">
    <location>
        <begin position="48"/>
        <end position="330"/>
    </location>
</feature>
<dbReference type="RefSeq" id="WP_200613425.1">
    <property type="nucleotide sequence ID" value="NZ_CP071518.1"/>
</dbReference>
<dbReference type="InterPro" id="IPR000834">
    <property type="entry name" value="Peptidase_M14"/>
</dbReference>
<dbReference type="SMART" id="SM00631">
    <property type="entry name" value="Zn_pept"/>
    <property type="match status" value="1"/>
</dbReference>
<reference evidence="6 7" key="1">
    <citation type="submission" date="2021-03" db="EMBL/GenBank/DDBJ databases">
        <title>Lysobacter sp. nov. isolated from soil of gangwondo yeongwol, south Korea.</title>
        <authorList>
            <person name="Kim K.R."/>
            <person name="Kim K.H."/>
            <person name="Jeon C.O."/>
        </authorList>
    </citation>
    <scope>NUCLEOTIDE SEQUENCE [LARGE SCALE GENOMIC DNA]</scope>
    <source>
        <strain evidence="6 7">R19</strain>
    </source>
</reference>
<organism evidence="6 7">
    <name type="scientific">Agrilutibacter solisilvae</name>
    <dbReference type="NCBI Taxonomy" id="2763317"/>
    <lineage>
        <taxon>Bacteria</taxon>
        <taxon>Pseudomonadati</taxon>
        <taxon>Pseudomonadota</taxon>
        <taxon>Gammaproteobacteria</taxon>
        <taxon>Lysobacterales</taxon>
        <taxon>Lysobacteraceae</taxon>
        <taxon>Agrilutibacter</taxon>
    </lineage>
</organism>
<evidence type="ECO:0000259" key="5">
    <source>
        <dbReference type="PROSITE" id="PS52035"/>
    </source>
</evidence>
<evidence type="ECO:0000256" key="3">
    <source>
        <dbReference type="PROSITE-ProRule" id="PRU01379"/>
    </source>
</evidence>
<dbReference type="PANTHER" id="PTHR11705">
    <property type="entry name" value="PROTEASE FAMILY M14 CARBOXYPEPTIDASE A,B"/>
    <property type="match status" value="1"/>
</dbReference>
<dbReference type="SUPFAM" id="SSF53187">
    <property type="entry name" value="Zn-dependent exopeptidases"/>
    <property type="match status" value="1"/>
</dbReference>